<gene>
    <name evidence="11" type="ORF">GCM10011613_05730</name>
</gene>
<proteinExistence type="inferred from homology"/>
<sequence length="288" mass="32008">MKYFKKFTLTLGLVSAFVPVLASAAVPKAYTYDMVPPTDSKEAFVSWMVTNRGEDKKFLGQRWDRYQALIQRGDLTNEQTKRAFLMTPREEFVLRKTSAHTYDDNFLDIGFGVTISGPHAVSRMTSVLDIKKGDKVLEIGTGSGYQSAILGHITDKVWTIEIIKPLAERTRTLYDTIIAKGYTEYKNVNTKQADGYYGWEEAAPFDKIIVTCGIDHIPPALLKQLKTGGMMVIPVGPPGAQHVLKITKEANPDGSIKIARSDIYNGKVVPFVPFTKLEGDTIVGSHNK</sequence>
<reference evidence="12" key="1">
    <citation type="journal article" date="2019" name="Int. J. Syst. Evol. Microbiol.">
        <title>The Global Catalogue of Microorganisms (GCM) 10K type strain sequencing project: providing services to taxonomists for standard genome sequencing and annotation.</title>
        <authorList>
            <consortium name="The Broad Institute Genomics Platform"/>
            <consortium name="The Broad Institute Genome Sequencing Center for Infectious Disease"/>
            <person name="Wu L."/>
            <person name="Ma J."/>
        </authorList>
    </citation>
    <scope>NUCLEOTIDE SEQUENCE [LARGE SCALE GENOMIC DNA]</scope>
    <source>
        <strain evidence="12">KCTC 32239</strain>
    </source>
</reference>
<feature type="signal peptide" evidence="10">
    <location>
        <begin position="1"/>
        <end position="24"/>
    </location>
</feature>
<evidence type="ECO:0000256" key="3">
    <source>
        <dbReference type="ARBA" id="ARBA00011890"/>
    </source>
</evidence>
<dbReference type="PANTHER" id="PTHR11579:SF0">
    <property type="entry name" value="PROTEIN-L-ISOASPARTATE(D-ASPARTATE) O-METHYLTRANSFERASE"/>
    <property type="match status" value="1"/>
</dbReference>
<dbReference type="NCBIfam" id="NF001453">
    <property type="entry name" value="PRK00312.1"/>
    <property type="match status" value="1"/>
</dbReference>
<evidence type="ECO:0000256" key="7">
    <source>
        <dbReference type="ARBA" id="ARBA00022679"/>
    </source>
</evidence>
<dbReference type="Gene3D" id="3.40.50.150">
    <property type="entry name" value="Vaccinia Virus protein VP39"/>
    <property type="match status" value="1"/>
</dbReference>
<keyword evidence="6" id="KW-0489">Methyltransferase</keyword>
<evidence type="ECO:0000256" key="5">
    <source>
        <dbReference type="ARBA" id="ARBA00022490"/>
    </source>
</evidence>
<evidence type="ECO:0000256" key="4">
    <source>
        <dbReference type="ARBA" id="ARBA00013346"/>
    </source>
</evidence>
<dbReference type="EC" id="2.1.1.77" evidence="3 9"/>
<dbReference type="SUPFAM" id="SSF53335">
    <property type="entry name" value="S-adenosyl-L-methionine-dependent methyltransferases"/>
    <property type="match status" value="1"/>
</dbReference>
<evidence type="ECO:0000313" key="11">
    <source>
        <dbReference type="EMBL" id="GGY64783.1"/>
    </source>
</evidence>
<keyword evidence="5" id="KW-0963">Cytoplasm</keyword>
<dbReference type="Proteomes" id="UP000619761">
    <property type="component" value="Unassembled WGS sequence"/>
</dbReference>
<comment type="subcellular location">
    <subcellularLocation>
        <location evidence="1">Cytoplasm</location>
    </subcellularLocation>
</comment>
<evidence type="ECO:0000256" key="9">
    <source>
        <dbReference type="NCBIfam" id="TIGR00080"/>
    </source>
</evidence>
<protein>
    <recommendedName>
        <fullName evidence="4 9">Protein-L-isoaspartate O-methyltransferase</fullName>
        <ecNumber evidence="3 9">2.1.1.77</ecNumber>
    </recommendedName>
</protein>
<feature type="chain" id="PRO_5045473041" description="Protein-L-isoaspartate O-methyltransferase" evidence="10">
    <location>
        <begin position="25"/>
        <end position="288"/>
    </location>
</feature>
<name>A0ABQ3AUT0_9GAMM</name>
<dbReference type="NCBIfam" id="TIGR00080">
    <property type="entry name" value="pimt"/>
    <property type="match status" value="1"/>
</dbReference>
<evidence type="ECO:0000256" key="8">
    <source>
        <dbReference type="ARBA" id="ARBA00022691"/>
    </source>
</evidence>
<evidence type="ECO:0000313" key="12">
    <source>
        <dbReference type="Proteomes" id="UP000619761"/>
    </source>
</evidence>
<evidence type="ECO:0000256" key="6">
    <source>
        <dbReference type="ARBA" id="ARBA00022603"/>
    </source>
</evidence>
<dbReference type="InterPro" id="IPR000682">
    <property type="entry name" value="PCMT"/>
</dbReference>
<dbReference type="PANTHER" id="PTHR11579">
    <property type="entry name" value="PROTEIN-L-ISOASPARTATE O-METHYLTRANSFERASE"/>
    <property type="match status" value="1"/>
</dbReference>
<keyword evidence="12" id="KW-1185">Reference proteome</keyword>
<keyword evidence="8" id="KW-0949">S-adenosyl-L-methionine</keyword>
<keyword evidence="10" id="KW-0732">Signal</keyword>
<keyword evidence="7" id="KW-0808">Transferase</keyword>
<dbReference type="PROSITE" id="PS01279">
    <property type="entry name" value="PCMT"/>
    <property type="match status" value="1"/>
</dbReference>
<dbReference type="InterPro" id="IPR029063">
    <property type="entry name" value="SAM-dependent_MTases_sf"/>
</dbReference>
<dbReference type="RefSeq" id="WP_229837587.1">
    <property type="nucleotide sequence ID" value="NZ_BMYZ01000001.1"/>
</dbReference>
<evidence type="ECO:0000256" key="1">
    <source>
        <dbReference type="ARBA" id="ARBA00004496"/>
    </source>
</evidence>
<evidence type="ECO:0000256" key="10">
    <source>
        <dbReference type="SAM" id="SignalP"/>
    </source>
</evidence>
<organism evidence="11 12">
    <name type="scientific">Cellvibrio zantedeschiae</name>
    <dbReference type="NCBI Taxonomy" id="1237077"/>
    <lineage>
        <taxon>Bacteria</taxon>
        <taxon>Pseudomonadati</taxon>
        <taxon>Pseudomonadota</taxon>
        <taxon>Gammaproteobacteria</taxon>
        <taxon>Cellvibrionales</taxon>
        <taxon>Cellvibrionaceae</taxon>
        <taxon>Cellvibrio</taxon>
    </lineage>
</organism>
<dbReference type="Pfam" id="PF01135">
    <property type="entry name" value="PCMT"/>
    <property type="match status" value="1"/>
</dbReference>
<evidence type="ECO:0000256" key="2">
    <source>
        <dbReference type="ARBA" id="ARBA00005369"/>
    </source>
</evidence>
<dbReference type="CDD" id="cd02440">
    <property type="entry name" value="AdoMet_MTases"/>
    <property type="match status" value="1"/>
</dbReference>
<dbReference type="EMBL" id="BMYZ01000001">
    <property type="protein sequence ID" value="GGY64783.1"/>
    <property type="molecule type" value="Genomic_DNA"/>
</dbReference>
<comment type="caution">
    <text evidence="11">The sequence shown here is derived from an EMBL/GenBank/DDBJ whole genome shotgun (WGS) entry which is preliminary data.</text>
</comment>
<accession>A0ABQ3AUT0</accession>
<comment type="similarity">
    <text evidence="2">Belongs to the methyltransferase superfamily. L-isoaspartyl/D-aspartyl protein methyltransferase family.</text>
</comment>